<dbReference type="EMBL" id="GBRH01254051">
    <property type="protein sequence ID" value="JAD43844.1"/>
    <property type="molecule type" value="Transcribed_RNA"/>
</dbReference>
<accession>A0A0A8ZWT1</accession>
<reference evidence="1" key="2">
    <citation type="journal article" date="2015" name="Data Brief">
        <title>Shoot transcriptome of the giant reed, Arundo donax.</title>
        <authorList>
            <person name="Barrero R.A."/>
            <person name="Guerrero F.D."/>
            <person name="Moolhuijzen P."/>
            <person name="Goolsby J.A."/>
            <person name="Tidwell J."/>
            <person name="Bellgard S.E."/>
            <person name="Bellgard M.I."/>
        </authorList>
    </citation>
    <scope>NUCLEOTIDE SEQUENCE</scope>
    <source>
        <tissue evidence="1">Shoot tissue taken approximately 20 cm above the soil surface</tissue>
    </source>
</reference>
<evidence type="ECO:0000313" key="1">
    <source>
        <dbReference type="EMBL" id="JAD43844.1"/>
    </source>
</evidence>
<name>A0A0A8ZWT1_ARUDO</name>
<organism evidence="1">
    <name type="scientific">Arundo donax</name>
    <name type="common">Giant reed</name>
    <name type="synonym">Donax arundinaceus</name>
    <dbReference type="NCBI Taxonomy" id="35708"/>
    <lineage>
        <taxon>Eukaryota</taxon>
        <taxon>Viridiplantae</taxon>
        <taxon>Streptophyta</taxon>
        <taxon>Embryophyta</taxon>
        <taxon>Tracheophyta</taxon>
        <taxon>Spermatophyta</taxon>
        <taxon>Magnoliopsida</taxon>
        <taxon>Liliopsida</taxon>
        <taxon>Poales</taxon>
        <taxon>Poaceae</taxon>
        <taxon>PACMAD clade</taxon>
        <taxon>Arundinoideae</taxon>
        <taxon>Arundineae</taxon>
        <taxon>Arundo</taxon>
    </lineage>
</organism>
<protein>
    <submittedName>
        <fullName evidence="1">Uncharacterized protein</fullName>
    </submittedName>
</protein>
<dbReference type="AlphaFoldDB" id="A0A0A8ZWT1"/>
<reference evidence="1" key="1">
    <citation type="submission" date="2014-09" db="EMBL/GenBank/DDBJ databases">
        <authorList>
            <person name="Magalhaes I.L.F."/>
            <person name="Oliveira U."/>
            <person name="Santos F.R."/>
            <person name="Vidigal T.H.D.A."/>
            <person name="Brescovit A.D."/>
            <person name="Santos A.J."/>
        </authorList>
    </citation>
    <scope>NUCLEOTIDE SEQUENCE</scope>
    <source>
        <tissue evidence="1">Shoot tissue taken approximately 20 cm above the soil surface</tissue>
    </source>
</reference>
<proteinExistence type="predicted"/>
<sequence>MDGLVGSSATWPTHAPRLLLFSQGVAQCQKKGTS</sequence>